<dbReference type="PROSITE" id="PS00107">
    <property type="entry name" value="PROTEIN_KINASE_ATP"/>
    <property type="match status" value="1"/>
</dbReference>
<dbReference type="InterPro" id="IPR008271">
    <property type="entry name" value="Ser/Thr_kinase_AS"/>
</dbReference>
<dbReference type="PANTHER" id="PTHR24350">
    <property type="entry name" value="SERINE/THREONINE-PROTEIN KINASE IAL-RELATED"/>
    <property type="match status" value="1"/>
</dbReference>
<feature type="compositionally biased region" description="Acidic residues" evidence="13">
    <location>
        <begin position="20"/>
        <end position="31"/>
    </location>
</feature>
<dbReference type="Pfam" id="PF00069">
    <property type="entry name" value="Pkinase"/>
    <property type="match status" value="1"/>
</dbReference>
<dbReference type="FunFam" id="3.30.200.20:FF:000042">
    <property type="entry name" value="Aurora kinase A"/>
    <property type="match status" value="1"/>
</dbReference>
<feature type="compositionally biased region" description="Polar residues" evidence="13">
    <location>
        <begin position="34"/>
        <end position="49"/>
    </location>
</feature>
<dbReference type="InParanoid" id="D3B6H5"/>
<gene>
    <name evidence="16" type="primary">fhkA</name>
    <name evidence="16" type="ORF">PPL_03723</name>
</gene>
<evidence type="ECO:0000259" key="15">
    <source>
        <dbReference type="PROSITE" id="PS50011"/>
    </source>
</evidence>
<feature type="compositionally biased region" description="Basic and acidic residues" evidence="13">
    <location>
        <begin position="487"/>
        <end position="500"/>
    </location>
</feature>
<dbReference type="InterPro" id="IPR000253">
    <property type="entry name" value="FHA_dom"/>
</dbReference>
<feature type="compositionally biased region" description="Basic and acidic residues" evidence="13">
    <location>
        <begin position="50"/>
        <end position="64"/>
    </location>
</feature>
<dbReference type="EMBL" id="ADBJ01000017">
    <property type="protein sequence ID" value="EFA82945.1"/>
    <property type="molecule type" value="Genomic_DNA"/>
</dbReference>
<evidence type="ECO:0000256" key="1">
    <source>
        <dbReference type="ARBA" id="ARBA00012513"/>
    </source>
</evidence>
<dbReference type="InterPro" id="IPR017441">
    <property type="entry name" value="Protein_kinase_ATP_BS"/>
</dbReference>
<feature type="binding site" evidence="10">
    <location>
        <begin position="326"/>
        <end position="327"/>
    </location>
    <ligand>
        <name>ATP</name>
        <dbReference type="ChEBI" id="CHEBI:30616"/>
    </ligand>
</feature>
<accession>D3B6H5</accession>
<feature type="region of interest" description="Disordered" evidence="13">
    <location>
        <begin position="18"/>
        <end position="69"/>
    </location>
</feature>
<keyword evidence="17" id="KW-1185">Reference proteome</keyword>
<evidence type="ECO:0000256" key="12">
    <source>
        <dbReference type="PROSITE-ProRule" id="PRU10141"/>
    </source>
</evidence>
<comment type="caution">
    <text evidence="16">The sequence shown here is derived from an EMBL/GenBank/DDBJ whole genome shotgun (WGS) entry which is preliminary data.</text>
</comment>
<dbReference type="GO" id="GO:0005524">
    <property type="term" value="F:ATP binding"/>
    <property type="evidence" value="ECO:0007669"/>
    <property type="project" value="UniProtKB-UniRule"/>
</dbReference>
<sequence>MNSNSDINNSDCLFPIRDEIIEDKDDDDDEIPPTQFTVSSDAMTSTDNDNLQHDQINHTETGKEQDEEEDEKIKIWGELLAVSDKLSSVTLSDDSFVLGRLKTCNITIPETIISAKHCRLFKSSNDCILIQDLSTNGTFINGKMIGRGNLEVVKNGDRISLAGASVENQLTYIFKDNKLEPKSHIWETLSTKKILNDYDIIGELGGGSFSVVYLAVNKSTATKVAIKDIDISKYNQNPRYLTQLDREIEILRSIKHPNIINIHEIFQSDNHIYIVMELATGGELYEKLENEVFLGEEVARLIFLQLLNAVDYLHSQGIAHRDLKPENILFDGDDKIKITDFGFARVIGDGELAKTLCGTPLYVAPEVIVSRTKLSTNTNFSNGYGFTCDAWSLGAILYILLSGDAPFCDDTQEESISTPTIFESIVAGDISYPEVLWADISADGIDLVKRLLTVEPTERITIKEALKHPWLLIEPSKEDDNECVSDPEIREKRPMNHQDQDDSIDNSLKRRRTFIRYFQ</sequence>
<dbReference type="GO" id="GO:0004674">
    <property type="term" value="F:protein serine/threonine kinase activity"/>
    <property type="evidence" value="ECO:0007669"/>
    <property type="project" value="UniProtKB-KW"/>
</dbReference>
<dbReference type="InterPro" id="IPR008984">
    <property type="entry name" value="SMAD_FHA_dom_sf"/>
</dbReference>
<evidence type="ECO:0000256" key="7">
    <source>
        <dbReference type="ARBA" id="ARBA00047899"/>
    </source>
</evidence>
<evidence type="ECO:0000259" key="14">
    <source>
        <dbReference type="PROSITE" id="PS50006"/>
    </source>
</evidence>
<dbReference type="Gene3D" id="2.60.200.20">
    <property type="match status" value="1"/>
</dbReference>
<feature type="region of interest" description="Disordered" evidence="13">
    <location>
        <begin position="478"/>
        <end position="504"/>
    </location>
</feature>
<feature type="cross-link" description="Glycyl lysine isopeptide (Lys-Gly) (interchain with G-Cter in SUMO2)" evidence="11">
    <location>
        <position position="324"/>
    </location>
</feature>
<dbReference type="CDD" id="cd05117">
    <property type="entry name" value="STKc_CAMK"/>
    <property type="match status" value="1"/>
</dbReference>
<dbReference type="InterPro" id="IPR011009">
    <property type="entry name" value="Kinase-like_dom_sf"/>
</dbReference>
<keyword evidence="2" id="KW-0723">Serine/threonine-protein kinase</keyword>
<dbReference type="SUPFAM" id="SSF56112">
    <property type="entry name" value="Protein kinase-like (PK-like)"/>
    <property type="match status" value="1"/>
</dbReference>
<dbReference type="InterPro" id="IPR030616">
    <property type="entry name" value="Aur-like"/>
</dbReference>
<evidence type="ECO:0000256" key="3">
    <source>
        <dbReference type="ARBA" id="ARBA00022679"/>
    </source>
</evidence>
<dbReference type="FunFam" id="1.10.510.10:FF:000571">
    <property type="entry name" value="Maternal embryonic leucine zipper kinase"/>
    <property type="match status" value="1"/>
</dbReference>
<evidence type="ECO:0000256" key="10">
    <source>
        <dbReference type="PIRSR" id="PIRSR630616-2"/>
    </source>
</evidence>
<keyword evidence="3" id="KW-0808">Transferase</keyword>
<dbReference type="EC" id="2.7.11.1" evidence="1"/>
<feature type="binding site" evidence="10 12">
    <location>
        <position position="227"/>
    </location>
    <ligand>
        <name>ATP</name>
        <dbReference type="ChEBI" id="CHEBI:30616"/>
    </ligand>
</feature>
<dbReference type="RefSeq" id="XP_020435062.1">
    <property type="nucleotide sequence ID" value="XM_020574648.1"/>
</dbReference>
<reference evidence="16 17" key="1">
    <citation type="journal article" date="2011" name="Genome Res.">
        <title>Phylogeny-wide analysis of social amoeba genomes highlights ancient origins for complex intercellular communication.</title>
        <authorList>
            <person name="Heidel A.J."/>
            <person name="Lawal H.M."/>
            <person name="Felder M."/>
            <person name="Schilde C."/>
            <person name="Helps N.R."/>
            <person name="Tunggal B."/>
            <person name="Rivero F."/>
            <person name="John U."/>
            <person name="Schleicher M."/>
            <person name="Eichinger L."/>
            <person name="Platzer M."/>
            <person name="Noegel A.A."/>
            <person name="Schaap P."/>
            <person name="Gloeckner G."/>
        </authorList>
    </citation>
    <scope>NUCLEOTIDE SEQUENCE [LARGE SCALE GENOMIC DNA]</scope>
    <source>
        <strain evidence="17">ATCC 26659 / Pp 5 / PN500</strain>
    </source>
</reference>
<evidence type="ECO:0000256" key="6">
    <source>
        <dbReference type="ARBA" id="ARBA00022840"/>
    </source>
</evidence>
<dbReference type="GeneID" id="31359210"/>
<dbReference type="SMART" id="SM00220">
    <property type="entry name" value="S_TKc"/>
    <property type="match status" value="1"/>
</dbReference>
<dbReference type="SMART" id="SM00240">
    <property type="entry name" value="FHA"/>
    <property type="match status" value="1"/>
</dbReference>
<keyword evidence="6 10" id="KW-0067">ATP-binding</keyword>
<evidence type="ECO:0000256" key="13">
    <source>
        <dbReference type="SAM" id="MobiDB-lite"/>
    </source>
</evidence>
<feature type="domain" description="Protein kinase" evidence="15">
    <location>
        <begin position="198"/>
        <end position="471"/>
    </location>
</feature>
<evidence type="ECO:0000256" key="5">
    <source>
        <dbReference type="ARBA" id="ARBA00022777"/>
    </source>
</evidence>
<proteinExistence type="predicted"/>
<dbReference type="PROSITE" id="PS50006">
    <property type="entry name" value="FHA_DOMAIN"/>
    <property type="match status" value="1"/>
</dbReference>
<dbReference type="Gene3D" id="1.10.510.10">
    <property type="entry name" value="Transferase(Phosphotransferase) domain 1"/>
    <property type="match status" value="1"/>
</dbReference>
<comment type="catalytic activity">
    <reaction evidence="8">
        <text>L-seryl-[protein] + ATP = O-phospho-L-seryl-[protein] + ADP + H(+)</text>
        <dbReference type="Rhea" id="RHEA:17989"/>
        <dbReference type="Rhea" id="RHEA-COMP:9863"/>
        <dbReference type="Rhea" id="RHEA-COMP:11604"/>
        <dbReference type="ChEBI" id="CHEBI:15378"/>
        <dbReference type="ChEBI" id="CHEBI:29999"/>
        <dbReference type="ChEBI" id="CHEBI:30616"/>
        <dbReference type="ChEBI" id="CHEBI:83421"/>
        <dbReference type="ChEBI" id="CHEBI:456216"/>
        <dbReference type="EC" id="2.7.11.1"/>
    </reaction>
</comment>
<keyword evidence="5" id="KW-0418">Kinase</keyword>
<feature type="binding site" evidence="10">
    <location>
        <begin position="277"/>
        <end position="279"/>
    </location>
    <ligand>
        <name>ATP</name>
        <dbReference type="ChEBI" id="CHEBI:30616"/>
    </ligand>
</feature>
<evidence type="ECO:0000256" key="8">
    <source>
        <dbReference type="ARBA" id="ARBA00048679"/>
    </source>
</evidence>
<keyword evidence="4 10" id="KW-0547">Nucleotide-binding</keyword>
<dbReference type="OMA" id="FVHDNSF"/>
<evidence type="ECO:0000313" key="16">
    <source>
        <dbReference type="EMBL" id="EFA82945.1"/>
    </source>
</evidence>
<evidence type="ECO:0000313" key="17">
    <source>
        <dbReference type="Proteomes" id="UP000001396"/>
    </source>
</evidence>
<name>D3B6H5_HETP5</name>
<dbReference type="PROSITE" id="PS50011">
    <property type="entry name" value="PROTEIN_KINASE_DOM"/>
    <property type="match status" value="1"/>
</dbReference>
<dbReference type="Proteomes" id="UP000001396">
    <property type="component" value="Unassembled WGS sequence"/>
</dbReference>
<dbReference type="FunCoup" id="D3B6H5">
    <property type="interactions" value="64"/>
</dbReference>
<evidence type="ECO:0000256" key="9">
    <source>
        <dbReference type="PIRSR" id="PIRSR630616-1"/>
    </source>
</evidence>
<dbReference type="AlphaFoldDB" id="D3B6H5"/>
<organism evidence="16 17">
    <name type="scientific">Heterostelium pallidum (strain ATCC 26659 / Pp 5 / PN500)</name>
    <name type="common">Cellular slime mold</name>
    <name type="synonym">Polysphondylium pallidum</name>
    <dbReference type="NCBI Taxonomy" id="670386"/>
    <lineage>
        <taxon>Eukaryota</taxon>
        <taxon>Amoebozoa</taxon>
        <taxon>Evosea</taxon>
        <taxon>Eumycetozoa</taxon>
        <taxon>Dictyostelia</taxon>
        <taxon>Acytosteliales</taxon>
        <taxon>Acytosteliaceae</taxon>
        <taxon>Heterostelium</taxon>
    </lineage>
</organism>
<protein>
    <recommendedName>
        <fullName evidence="1">non-specific serine/threonine protein kinase</fullName>
        <ecNumber evidence="1">2.7.11.1</ecNumber>
    </recommendedName>
</protein>
<dbReference type="STRING" id="670386.D3B6H5"/>
<comment type="catalytic activity">
    <reaction evidence="7">
        <text>L-threonyl-[protein] + ATP = O-phospho-L-threonyl-[protein] + ADP + H(+)</text>
        <dbReference type="Rhea" id="RHEA:46608"/>
        <dbReference type="Rhea" id="RHEA-COMP:11060"/>
        <dbReference type="Rhea" id="RHEA-COMP:11605"/>
        <dbReference type="ChEBI" id="CHEBI:15378"/>
        <dbReference type="ChEBI" id="CHEBI:30013"/>
        <dbReference type="ChEBI" id="CHEBI:30616"/>
        <dbReference type="ChEBI" id="CHEBI:61977"/>
        <dbReference type="ChEBI" id="CHEBI:456216"/>
        <dbReference type="EC" id="2.7.11.1"/>
    </reaction>
</comment>
<dbReference type="InterPro" id="IPR000719">
    <property type="entry name" value="Prot_kinase_dom"/>
</dbReference>
<evidence type="ECO:0000256" key="4">
    <source>
        <dbReference type="ARBA" id="ARBA00022741"/>
    </source>
</evidence>
<feature type="domain" description="FHA" evidence="14">
    <location>
        <begin position="96"/>
        <end position="145"/>
    </location>
</feature>
<evidence type="ECO:0000256" key="11">
    <source>
        <dbReference type="PIRSR" id="PIRSR630616-3"/>
    </source>
</evidence>
<dbReference type="SUPFAM" id="SSF49879">
    <property type="entry name" value="SMAD/FHA domain"/>
    <property type="match status" value="1"/>
</dbReference>
<evidence type="ECO:0000256" key="2">
    <source>
        <dbReference type="ARBA" id="ARBA00022527"/>
    </source>
</evidence>
<feature type="active site" description="Proton acceptor" evidence="9">
    <location>
        <position position="322"/>
    </location>
</feature>
<dbReference type="Pfam" id="PF00498">
    <property type="entry name" value="FHA"/>
    <property type="match status" value="1"/>
</dbReference>
<dbReference type="PROSITE" id="PS00108">
    <property type="entry name" value="PROTEIN_KINASE_ST"/>
    <property type="match status" value="1"/>
</dbReference>
<feature type="binding site" evidence="10">
    <location>
        <position position="340"/>
    </location>
    <ligand>
        <name>ATP</name>
        <dbReference type="ChEBI" id="CHEBI:30616"/>
    </ligand>
</feature>